<dbReference type="SUPFAM" id="SSF100950">
    <property type="entry name" value="NagB/RpiA/CoA transferase-like"/>
    <property type="match status" value="2"/>
</dbReference>
<comment type="similarity">
    <text evidence="1">Belongs to the acetyl-CoA hydrolase/transferase family.</text>
</comment>
<feature type="domain" description="Acetyl-CoA hydrolase/transferase N-terminal" evidence="3">
    <location>
        <begin position="48"/>
        <end position="173"/>
    </location>
</feature>
<organism evidence="6 9">
    <name type="scientific">Didymodactylos carnosus</name>
    <dbReference type="NCBI Taxonomy" id="1234261"/>
    <lineage>
        <taxon>Eukaryota</taxon>
        <taxon>Metazoa</taxon>
        <taxon>Spiralia</taxon>
        <taxon>Gnathifera</taxon>
        <taxon>Rotifera</taxon>
        <taxon>Eurotatoria</taxon>
        <taxon>Bdelloidea</taxon>
        <taxon>Philodinida</taxon>
        <taxon>Philodinidae</taxon>
        <taxon>Didymodactylos</taxon>
    </lineage>
</organism>
<dbReference type="EMBL" id="CAJOBC010006326">
    <property type="protein sequence ID" value="CAF3894843.1"/>
    <property type="molecule type" value="Genomic_DNA"/>
</dbReference>
<name>A0A814RCF1_9BILA</name>
<dbReference type="EMBL" id="CAJNOK010004844">
    <property type="protein sequence ID" value="CAF0951538.1"/>
    <property type="molecule type" value="Genomic_DNA"/>
</dbReference>
<evidence type="ECO:0000313" key="5">
    <source>
        <dbReference type="EMBL" id="CAF0951538.1"/>
    </source>
</evidence>
<dbReference type="Gene3D" id="3.40.1080.20">
    <property type="entry name" value="Acetyl-CoA hydrolase/transferase C-terminal domain"/>
    <property type="match status" value="1"/>
</dbReference>
<dbReference type="PANTHER" id="PTHR21432:SF20">
    <property type="entry name" value="ACETYL-COA HYDROLASE"/>
    <property type="match status" value="1"/>
</dbReference>
<dbReference type="GO" id="GO:0008775">
    <property type="term" value="F:acetate CoA-transferase activity"/>
    <property type="evidence" value="ECO:0007669"/>
    <property type="project" value="InterPro"/>
</dbReference>
<dbReference type="Proteomes" id="UP000682733">
    <property type="component" value="Unassembled WGS sequence"/>
</dbReference>
<dbReference type="InterPro" id="IPR037171">
    <property type="entry name" value="NagB/RpiA_transferase-like"/>
</dbReference>
<evidence type="ECO:0000313" key="9">
    <source>
        <dbReference type="Proteomes" id="UP000663829"/>
    </source>
</evidence>
<protein>
    <recommendedName>
        <fullName evidence="10">Acetyl-CoA hydrolase</fullName>
    </recommendedName>
</protein>
<dbReference type="Proteomes" id="UP000681722">
    <property type="component" value="Unassembled WGS sequence"/>
</dbReference>
<evidence type="ECO:0000313" key="7">
    <source>
        <dbReference type="EMBL" id="CAF3725621.1"/>
    </source>
</evidence>
<evidence type="ECO:0000259" key="4">
    <source>
        <dbReference type="Pfam" id="PF13336"/>
    </source>
</evidence>
<dbReference type="OrthoDB" id="10250396at2759"/>
<dbReference type="InterPro" id="IPR046433">
    <property type="entry name" value="ActCoA_hydro"/>
</dbReference>
<evidence type="ECO:0000313" key="6">
    <source>
        <dbReference type="EMBL" id="CAF1131138.1"/>
    </source>
</evidence>
<reference evidence="6" key="1">
    <citation type="submission" date="2021-02" db="EMBL/GenBank/DDBJ databases">
        <authorList>
            <person name="Nowell W R."/>
        </authorList>
    </citation>
    <scope>NUCLEOTIDE SEQUENCE</scope>
</reference>
<dbReference type="InterPro" id="IPR003702">
    <property type="entry name" value="ActCoA_hydro_N"/>
</dbReference>
<evidence type="ECO:0000259" key="3">
    <source>
        <dbReference type="Pfam" id="PF02550"/>
    </source>
</evidence>
<dbReference type="Pfam" id="PF02550">
    <property type="entry name" value="AcetylCoA_hydro"/>
    <property type="match status" value="1"/>
</dbReference>
<evidence type="ECO:0000313" key="8">
    <source>
        <dbReference type="EMBL" id="CAF3894843.1"/>
    </source>
</evidence>
<dbReference type="Pfam" id="PF13336">
    <property type="entry name" value="AcetylCoA_hyd_C"/>
    <property type="match status" value="1"/>
</dbReference>
<keyword evidence="9" id="KW-1185">Reference proteome</keyword>
<dbReference type="GO" id="GO:0006083">
    <property type="term" value="P:acetate metabolic process"/>
    <property type="evidence" value="ECO:0007669"/>
    <property type="project" value="InterPro"/>
</dbReference>
<dbReference type="Gene3D" id="3.40.1080.10">
    <property type="entry name" value="Glutaconate Coenzyme A-transferase"/>
    <property type="match status" value="1"/>
</dbReference>
<evidence type="ECO:0000256" key="1">
    <source>
        <dbReference type="ARBA" id="ARBA00009632"/>
    </source>
</evidence>
<dbReference type="EMBL" id="CAJNOQ010006326">
    <property type="protein sequence ID" value="CAF1131138.1"/>
    <property type="molecule type" value="Genomic_DNA"/>
</dbReference>
<dbReference type="PANTHER" id="PTHR21432">
    <property type="entry name" value="ACETYL-COA HYDROLASE-RELATED"/>
    <property type="match status" value="1"/>
</dbReference>
<evidence type="ECO:0000256" key="2">
    <source>
        <dbReference type="ARBA" id="ARBA00022679"/>
    </source>
</evidence>
<dbReference type="InterPro" id="IPR038460">
    <property type="entry name" value="AcetylCoA_hyd_C_sf"/>
</dbReference>
<evidence type="ECO:0008006" key="10">
    <source>
        <dbReference type="Google" id="ProtNLM"/>
    </source>
</evidence>
<dbReference type="AlphaFoldDB" id="A0A814RCF1"/>
<comment type="caution">
    <text evidence="6">The sequence shown here is derived from an EMBL/GenBank/DDBJ whole genome shotgun (WGS) entry which is preliminary data.</text>
</comment>
<dbReference type="InterPro" id="IPR026888">
    <property type="entry name" value="AcetylCoA_hyd_C"/>
</dbReference>
<accession>A0A814RCF1</accession>
<proteinExistence type="inferred from homology"/>
<dbReference type="Gene3D" id="3.30.750.70">
    <property type="entry name" value="4-hydroxybutyrate coenzyme like domains"/>
    <property type="match status" value="1"/>
</dbReference>
<gene>
    <name evidence="6" type="ORF">GPM918_LOCUS20198</name>
    <name evidence="5" type="ORF">OVA965_LOCUS12182</name>
    <name evidence="8" type="ORF">SRO942_LOCUS20195</name>
    <name evidence="7" type="ORF">TMI583_LOCUS12186</name>
</gene>
<sequence>MLTVRCLYITEFDNRKTIVVIFLSVGASVPKHLNRLVTQYVASMNLRDIEIIQGLALDDSYNSSQHFFINSLFTSACDRKLIMNGLGSYIPIFLSEIPKLFDEKILKPDVALLQVSPPDQHGNCSYGLNNDGTQSVIRNTKKIYAQINRSMPRVHGNGFIPLNKIDFYIEHDEPLPEVDFTEKLTTVEKKIGQYVSELIDDGSTLQIGVGAIPNSVLMYLIDHKNLGIHTEMLTDGVVNLIEKNVVTNRMKKIHNGKSVCTFIAGTKKLYDFVHDNPQIFSLEVDFVNDSYIIAQNPKVCAINSAIEIDLTGQACADSIGLLHYSGIGGQLDFFRGAALSKHGKPILTLPSQTKSGISRIVNTLKEGATVTSTRGHVHYVVTEYGVAYLFGKNYQQRAKELIRIAHPNHRENLERQAFDRFKHLY</sequence>
<feature type="domain" description="Acetyl-CoA hydrolase/transferase C-terminal" evidence="4">
    <location>
        <begin position="265"/>
        <end position="417"/>
    </location>
</feature>
<dbReference type="EMBL" id="CAJOBA010004849">
    <property type="protein sequence ID" value="CAF3725621.1"/>
    <property type="molecule type" value="Genomic_DNA"/>
</dbReference>
<keyword evidence="2" id="KW-0808">Transferase</keyword>
<dbReference type="Proteomes" id="UP000663829">
    <property type="component" value="Unassembled WGS sequence"/>
</dbReference>
<dbReference type="Proteomes" id="UP000677228">
    <property type="component" value="Unassembled WGS sequence"/>
</dbReference>